<evidence type="ECO:0000259" key="4">
    <source>
        <dbReference type="PROSITE" id="PS50048"/>
    </source>
</evidence>
<gene>
    <name evidence="5" type="ORF">B0A54_14238</name>
</gene>
<dbReference type="Gene3D" id="4.10.240.10">
    <property type="entry name" value="Zn(2)-C6 fungal-type DNA-binding domain"/>
    <property type="match status" value="1"/>
</dbReference>
<organism evidence="5 6">
    <name type="scientific">Friedmanniomyces endolithicus</name>
    <dbReference type="NCBI Taxonomy" id="329885"/>
    <lineage>
        <taxon>Eukaryota</taxon>
        <taxon>Fungi</taxon>
        <taxon>Dikarya</taxon>
        <taxon>Ascomycota</taxon>
        <taxon>Pezizomycotina</taxon>
        <taxon>Dothideomycetes</taxon>
        <taxon>Dothideomycetidae</taxon>
        <taxon>Mycosphaerellales</taxon>
        <taxon>Teratosphaeriaceae</taxon>
        <taxon>Friedmanniomyces</taxon>
    </lineage>
</organism>
<reference evidence="5 6" key="1">
    <citation type="submission" date="2017-03" db="EMBL/GenBank/DDBJ databases">
        <title>Genomes of endolithic fungi from Antarctica.</title>
        <authorList>
            <person name="Coleine C."/>
            <person name="Masonjones S."/>
            <person name="Stajich J.E."/>
        </authorList>
    </citation>
    <scope>NUCLEOTIDE SEQUENCE [LARGE SCALE GENOMIC DNA]</scope>
    <source>
        <strain evidence="5 6">CCFEE 5311</strain>
    </source>
</reference>
<dbReference type="InterPro" id="IPR007219">
    <property type="entry name" value="XnlR_reg_dom"/>
</dbReference>
<proteinExistence type="predicted"/>
<dbReference type="SMART" id="SM00906">
    <property type="entry name" value="Fungal_trans"/>
    <property type="match status" value="1"/>
</dbReference>
<name>A0A4U0UE91_9PEZI</name>
<feature type="domain" description="Zn(2)-C6 fungal-type" evidence="4">
    <location>
        <begin position="12"/>
        <end position="45"/>
    </location>
</feature>
<dbReference type="CDD" id="cd00067">
    <property type="entry name" value="GAL4"/>
    <property type="match status" value="1"/>
</dbReference>
<dbReference type="PROSITE" id="PS50048">
    <property type="entry name" value="ZN2_CY6_FUNGAL_2"/>
    <property type="match status" value="1"/>
</dbReference>
<dbReference type="OrthoDB" id="4132249at2759"/>
<dbReference type="GO" id="GO:0008270">
    <property type="term" value="F:zinc ion binding"/>
    <property type="evidence" value="ECO:0007669"/>
    <property type="project" value="InterPro"/>
</dbReference>
<protein>
    <recommendedName>
        <fullName evidence="4">Zn(2)-C6 fungal-type domain-containing protein</fullName>
    </recommendedName>
</protein>
<dbReference type="InterPro" id="IPR050797">
    <property type="entry name" value="Carb_Metab_Trans_Reg"/>
</dbReference>
<feature type="region of interest" description="Disordered" evidence="3">
    <location>
        <begin position="524"/>
        <end position="546"/>
    </location>
</feature>
<evidence type="ECO:0000256" key="1">
    <source>
        <dbReference type="ARBA" id="ARBA00022723"/>
    </source>
</evidence>
<dbReference type="Proteomes" id="UP000310066">
    <property type="component" value="Unassembled WGS sequence"/>
</dbReference>
<keyword evidence="1" id="KW-0479">Metal-binding</keyword>
<comment type="caution">
    <text evidence="5">The sequence shown here is derived from an EMBL/GenBank/DDBJ whole genome shotgun (WGS) entry which is preliminary data.</text>
</comment>
<evidence type="ECO:0000256" key="2">
    <source>
        <dbReference type="ARBA" id="ARBA00023242"/>
    </source>
</evidence>
<dbReference type="PANTHER" id="PTHR31668">
    <property type="entry name" value="GLUCOSE TRANSPORT TRANSCRIPTION REGULATOR RGT1-RELATED-RELATED"/>
    <property type="match status" value="1"/>
</dbReference>
<keyword evidence="2" id="KW-0539">Nucleus</keyword>
<dbReference type="GO" id="GO:0006351">
    <property type="term" value="P:DNA-templated transcription"/>
    <property type="evidence" value="ECO:0007669"/>
    <property type="project" value="InterPro"/>
</dbReference>
<dbReference type="EMBL" id="NAJP01000084">
    <property type="protein sequence ID" value="TKA33851.1"/>
    <property type="molecule type" value="Genomic_DNA"/>
</dbReference>
<evidence type="ECO:0000313" key="6">
    <source>
        <dbReference type="Proteomes" id="UP000310066"/>
    </source>
</evidence>
<dbReference type="PROSITE" id="PS00463">
    <property type="entry name" value="ZN2_CY6_FUNGAL_1"/>
    <property type="match status" value="1"/>
</dbReference>
<dbReference type="GO" id="GO:0003677">
    <property type="term" value="F:DNA binding"/>
    <property type="evidence" value="ECO:0007669"/>
    <property type="project" value="InterPro"/>
</dbReference>
<evidence type="ECO:0000256" key="3">
    <source>
        <dbReference type="SAM" id="MobiDB-lite"/>
    </source>
</evidence>
<sequence>MPESPTAPNKRACDACHRRKVKCICIGDGTRPCKNCTSAGLACTYNTVPQKKGPKGSRAKVISELREKQRQSQLVVAHLHNLQPQSAPYLPRKGLISIDMITICAEYFFLHLYSTQPILQRTKVGETIGRMETDVEAYCLVMSLCAYMMIQPNLALPASAFDGLEVQPQSSFQLGQLLLQETVRVRKCYDYAENPTIWTVITSFFIFGSNFCLDRHNTAWFHLREATTLVQVLGMHEESAYHMADLIESSRRRRLYWLLFVTERAYALQKRRPLTLYATINLPTLEEDPSETVELNGFLHLVNLFRPFDDTFVGIWNKAKTGCTTQYLAQLQQQLSDALPVYLNSTESQAVDLRCSQQWLRTMVWQLSISHGFLSSAAADNAMSFKFPIEVARDLVTSTGHFSQQAMEVHGIGLVRPPPANRRARSPTNPPSPQIEKLFDVACTLTDVMSCVPLDHAPFEFGPQDYLHQLTTLISTLRGGQQRYTPLLLAKISLSMPSTPLTPSYSFPAMSSASFTAEDLLYDGSQEQSSEAESRDSTPFGSPPLSAPASFGYRDMEIVRSPPPLPSSVSAGFVGLAESGLPFTADLAVETTAPGQYFQDAAMGRFPGAGLKYESDGLEISPSGNRTQVYHSLAKASQAELEGSVIYLPRNRRMTSGNHDH</sequence>
<dbReference type="SMART" id="SM00066">
    <property type="entry name" value="GAL4"/>
    <property type="match status" value="1"/>
</dbReference>
<dbReference type="STRING" id="329885.A0A4U0UE91"/>
<dbReference type="SUPFAM" id="SSF57701">
    <property type="entry name" value="Zn2/Cys6 DNA-binding domain"/>
    <property type="match status" value="1"/>
</dbReference>
<dbReference type="CDD" id="cd12148">
    <property type="entry name" value="fungal_TF_MHR"/>
    <property type="match status" value="1"/>
</dbReference>
<dbReference type="AlphaFoldDB" id="A0A4U0UE91"/>
<dbReference type="PANTHER" id="PTHR31668:SF20">
    <property type="entry name" value="ZN(II)2CYS6 TRANSCRIPTION FACTOR (EUROFUNG)"/>
    <property type="match status" value="1"/>
</dbReference>
<dbReference type="Pfam" id="PF04082">
    <property type="entry name" value="Fungal_trans"/>
    <property type="match status" value="1"/>
</dbReference>
<evidence type="ECO:0000313" key="5">
    <source>
        <dbReference type="EMBL" id="TKA33851.1"/>
    </source>
</evidence>
<accession>A0A4U0UE91</accession>
<dbReference type="InterPro" id="IPR036864">
    <property type="entry name" value="Zn2-C6_fun-type_DNA-bd_sf"/>
</dbReference>
<dbReference type="Pfam" id="PF00172">
    <property type="entry name" value="Zn_clus"/>
    <property type="match status" value="1"/>
</dbReference>
<dbReference type="GO" id="GO:0000981">
    <property type="term" value="F:DNA-binding transcription factor activity, RNA polymerase II-specific"/>
    <property type="evidence" value="ECO:0007669"/>
    <property type="project" value="InterPro"/>
</dbReference>
<dbReference type="InterPro" id="IPR001138">
    <property type="entry name" value="Zn2Cys6_DnaBD"/>
</dbReference>